<dbReference type="Proteomes" id="UP000517252">
    <property type="component" value="Unassembled WGS sequence"/>
</dbReference>
<dbReference type="AlphaFoldDB" id="A0A6V8QYH5"/>
<evidence type="ECO:0000256" key="5">
    <source>
        <dbReference type="SAM" id="Phobius"/>
    </source>
</evidence>
<evidence type="ECO:0000256" key="2">
    <source>
        <dbReference type="ARBA" id="ARBA00022723"/>
    </source>
</evidence>
<feature type="region of interest" description="Disordered" evidence="4">
    <location>
        <begin position="361"/>
        <end position="385"/>
    </location>
</feature>
<proteinExistence type="predicted"/>
<dbReference type="Gene3D" id="1.20.910.10">
    <property type="entry name" value="Heme oxygenase-like"/>
    <property type="match status" value="1"/>
</dbReference>
<dbReference type="GO" id="GO:0004392">
    <property type="term" value="F:heme oxygenase (decyclizing) activity"/>
    <property type="evidence" value="ECO:0007669"/>
    <property type="project" value="InterPro"/>
</dbReference>
<keyword evidence="5" id="KW-0472">Membrane</keyword>
<keyword evidence="5" id="KW-0812">Transmembrane</keyword>
<evidence type="ECO:0000256" key="3">
    <source>
        <dbReference type="ARBA" id="ARBA00023004"/>
    </source>
</evidence>
<dbReference type="GO" id="GO:0046872">
    <property type="term" value="F:metal ion binding"/>
    <property type="evidence" value="ECO:0007669"/>
    <property type="project" value="UniProtKB-KW"/>
</dbReference>
<gene>
    <name evidence="6" type="ORF">TASIC1_0005029100</name>
</gene>
<accession>A0A6V8QYH5</accession>
<evidence type="ECO:0000313" key="6">
    <source>
        <dbReference type="EMBL" id="GFP55433.1"/>
    </source>
</evidence>
<dbReference type="InterPro" id="IPR016053">
    <property type="entry name" value="Haem_Oase-like"/>
</dbReference>
<comment type="caution">
    <text evidence="6">The sequence shown here is derived from an EMBL/GenBank/DDBJ whole genome shotgun (WGS) entry which is preliminary data.</text>
</comment>
<keyword evidence="1" id="KW-0349">Heme</keyword>
<dbReference type="InterPro" id="IPR002051">
    <property type="entry name" value="Haem_Oase"/>
</dbReference>
<organism evidence="6 7">
    <name type="scientific">Trichoderma asperellum</name>
    <name type="common">Filamentous fungus</name>
    <dbReference type="NCBI Taxonomy" id="101201"/>
    <lineage>
        <taxon>Eukaryota</taxon>
        <taxon>Fungi</taxon>
        <taxon>Dikarya</taxon>
        <taxon>Ascomycota</taxon>
        <taxon>Pezizomycotina</taxon>
        <taxon>Sordariomycetes</taxon>
        <taxon>Hypocreomycetidae</taxon>
        <taxon>Hypocreales</taxon>
        <taxon>Hypocreaceae</taxon>
        <taxon>Trichoderma</taxon>
    </lineage>
</organism>
<evidence type="ECO:0000256" key="4">
    <source>
        <dbReference type="SAM" id="MobiDB-lite"/>
    </source>
</evidence>
<dbReference type="PANTHER" id="PTHR10720:SF0">
    <property type="entry name" value="HEME OXYGENASE"/>
    <property type="match status" value="1"/>
</dbReference>
<dbReference type="Pfam" id="PF01126">
    <property type="entry name" value="Heme_oxygenase"/>
    <property type="match status" value="1"/>
</dbReference>
<evidence type="ECO:0000313" key="7">
    <source>
        <dbReference type="Proteomes" id="UP000517252"/>
    </source>
</evidence>
<keyword evidence="2" id="KW-0479">Metal-binding</keyword>
<dbReference type="OrthoDB" id="652091at2759"/>
<keyword evidence="3" id="KW-0408">Iron</keyword>
<dbReference type="SUPFAM" id="SSF48613">
    <property type="entry name" value="Heme oxygenase-like"/>
    <property type="match status" value="1"/>
</dbReference>
<reference evidence="6 7" key="1">
    <citation type="submission" date="2020-07" db="EMBL/GenBank/DDBJ databases">
        <title>Trichoderma asperellum IC-1 whole genome shotgun sequence.</title>
        <authorList>
            <person name="Kanamasa S."/>
            <person name="Takahashi H."/>
        </authorList>
    </citation>
    <scope>NUCLEOTIDE SEQUENCE [LARGE SCALE GENOMIC DNA]</scope>
    <source>
        <strain evidence="6 7">IC-1</strain>
    </source>
</reference>
<dbReference type="CDD" id="cd19165">
    <property type="entry name" value="HemeO"/>
    <property type="match status" value="1"/>
</dbReference>
<dbReference type="GO" id="GO:0006788">
    <property type="term" value="P:heme oxidation"/>
    <property type="evidence" value="ECO:0007669"/>
    <property type="project" value="InterPro"/>
</dbReference>
<feature type="transmembrane region" description="Helical" evidence="5">
    <location>
        <begin position="435"/>
        <end position="453"/>
    </location>
</feature>
<dbReference type="PANTHER" id="PTHR10720">
    <property type="entry name" value="HEME OXYGENASE"/>
    <property type="match status" value="1"/>
</dbReference>
<name>A0A6V8QYH5_TRIAP</name>
<keyword evidence="5" id="KW-1133">Transmembrane helix</keyword>
<protein>
    <submittedName>
        <fullName evidence="6">Heme-binding protein HMX1</fullName>
    </submittedName>
</protein>
<evidence type="ECO:0000256" key="1">
    <source>
        <dbReference type="ARBA" id="ARBA00022617"/>
    </source>
</evidence>
<sequence length="461" mass="51346">MAASPIAMTYPDNVSSRTPKSLAGDMVSVTRPLHTKINKLITSRLPLAIPPKAPDSGPYACGLLHILPVYMTFEKLWLDIIDAIPADALDHSNSNAEHGKVHRLEVSERVHTILKEIYLPQLFRSDRLRADIKSMTGWSDDVLDCQIKAIRGTGQLSSFTSHIKQVIHAKPHVLIAYSYNLFMALFAGGRFIRATLEKAGHEFWRAVPEHIKPTMQPCKSYSTSTSPLEPTIDSHLEQTAEDDIHSRDKSLLPLQFWRFDSENDGEDLKQEYKAKLLQWESELTAEEREDILQESLIILENIDLLVGQLDAVCSDVQEEKPVTQMHVRPSLAGLLGNNQFGARLRDSLLIARERGIGNPFRSQSLGAAENDKRSEYDDTPTISTDTACSNVPKSMRFAKSLPIPPRKHRIATAKDGGSGHNLYVKSQRRDASGTMIGPALVGVFGLFFLYVLYNRVGGIIG</sequence>
<dbReference type="EMBL" id="BLZH01000005">
    <property type="protein sequence ID" value="GFP55433.1"/>
    <property type="molecule type" value="Genomic_DNA"/>
</dbReference>
<dbReference type="InterPro" id="IPR016084">
    <property type="entry name" value="Haem_Oase-like_multi-hlx"/>
</dbReference>